<name>A0A918V5Y3_9FLAO</name>
<keyword evidence="6" id="KW-1185">Reference proteome</keyword>
<organism evidence="5 6">
    <name type="scientific">Algibacter mikhailovii</name>
    <dbReference type="NCBI Taxonomy" id="425498"/>
    <lineage>
        <taxon>Bacteria</taxon>
        <taxon>Pseudomonadati</taxon>
        <taxon>Bacteroidota</taxon>
        <taxon>Flavobacteriia</taxon>
        <taxon>Flavobacteriales</taxon>
        <taxon>Flavobacteriaceae</taxon>
        <taxon>Algibacter</taxon>
    </lineage>
</organism>
<comment type="subcellular location">
    <subcellularLocation>
        <location evidence="1">Membrane</location>
    </subcellularLocation>
</comment>
<reference evidence="5" key="2">
    <citation type="submission" date="2020-09" db="EMBL/GenBank/DDBJ databases">
        <authorList>
            <person name="Sun Q."/>
            <person name="Kim S."/>
        </authorList>
    </citation>
    <scope>NUCLEOTIDE SEQUENCE</scope>
    <source>
        <strain evidence="5">KCTC 12710</strain>
    </source>
</reference>
<feature type="signal peptide" evidence="3">
    <location>
        <begin position="1"/>
        <end position="30"/>
    </location>
</feature>
<feature type="domain" description="Bacterial surface antigen (D15)" evidence="4">
    <location>
        <begin position="199"/>
        <end position="275"/>
    </location>
</feature>
<protein>
    <submittedName>
        <fullName evidence="5">Glyceraldehyde-3-phosphate dehydrogenase</fullName>
    </submittedName>
</protein>
<proteinExistence type="predicted"/>
<keyword evidence="2" id="KW-0472">Membrane</keyword>
<comment type="caution">
    <text evidence="5">The sequence shown here is derived from an EMBL/GenBank/DDBJ whole genome shotgun (WGS) entry which is preliminary data.</text>
</comment>
<evidence type="ECO:0000256" key="3">
    <source>
        <dbReference type="SAM" id="SignalP"/>
    </source>
</evidence>
<dbReference type="RefSeq" id="WP_189359310.1">
    <property type="nucleotide sequence ID" value="NZ_BMWZ01000001.1"/>
</dbReference>
<dbReference type="InterPro" id="IPR000184">
    <property type="entry name" value="Bac_surfAg_D15"/>
</dbReference>
<accession>A0A918V5Y3</accession>
<evidence type="ECO:0000256" key="1">
    <source>
        <dbReference type="ARBA" id="ARBA00004370"/>
    </source>
</evidence>
<evidence type="ECO:0000313" key="6">
    <source>
        <dbReference type="Proteomes" id="UP000636004"/>
    </source>
</evidence>
<dbReference type="AlphaFoldDB" id="A0A918V5Y3"/>
<dbReference type="Proteomes" id="UP000636004">
    <property type="component" value="Unassembled WGS sequence"/>
</dbReference>
<evidence type="ECO:0000259" key="4">
    <source>
        <dbReference type="Pfam" id="PF01103"/>
    </source>
</evidence>
<keyword evidence="3" id="KW-0732">Signal</keyword>
<reference evidence="5" key="1">
    <citation type="journal article" date="2014" name="Int. J. Syst. Evol. Microbiol.">
        <title>Complete genome sequence of Corynebacterium casei LMG S-19264T (=DSM 44701T), isolated from a smear-ripened cheese.</title>
        <authorList>
            <consortium name="US DOE Joint Genome Institute (JGI-PGF)"/>
            <person name="Walter F."/>
            <person name="Albersmeier A."/>
            <person name="Kalinowski J."/>
            <person name="Ruckert C."/>
        </authorList>
    </citation>
    <scope>NUCLEOTIDE SEQUENCE</scope>
    <source>
        <strain evidence="5">KCTC 12710</strain>
    </source>
</reference>
<dbReference type="GO" id="GO:0019867">
    <property type="term" value="C:outer membrane"/>
    <property type="evidence" value="ECO:0007669"/>
    <property type="project" value="InterPro"/>
</dbReference>
<dbReference type="EMBL" id="BMWZ01000001">
    <property type="protein sequence ID" value="GGZ71765.1"/>
    <property type="molecule type" value="Genomic_DNA"/>
</dbReference>
<sequence>MFLNSKNYKISLLQVQLLVCFCILSNALTAQSFKENFISEEDGAVDVSGFLNSTTGFLPVPIIITEPAVGFGGGLAIAYFHKKRDDKEAKGLSPTVSVLAGALTDNGTWLAAIAHQGSYAKDRIRYLGFLGYVAPKLSVYFGPNDILEGKFDFEMNGLATMHEFLYRINKDVPFFAGLNYSFFTNNIAFETGIDDPDFSSLETDTNLGGINASFLWDSRNNSFTPTKGIMSGLELGRFATFLGGDTDFWNISSRTYAYLPVVKNKLFSGYRLSIESKSGDVPFYALPDISLRGIPMLRYQGPNTYTVETEWRWNFYKRWSLIGFVGMGEALNDFSDLGKEIKAAGGGGFRYYLAKDYGLHVGIDVARGPEIWAWNLTIGSNWFR</sequence>
<dbReference type="Pfam" id="PF01103">
    <property type="entry name" value="Omp85"/>
    <property type="match status" value="1"/>
</dbReference>
<gene>
    <name evidence="5" type="ORF">GCM10007028_06410</name>
</gene>
<evidence type="ECO:0000256" key="2">
    <source>
        <dbReference type="ARBA" id="ARBA00023136"/>
    </source>
</evidence>
<dbReference type="Gene3D" id="2.40.160.50">
    <property type="entry name" value="membrane protein fhac: a member of the omp85/tpsb transporter family"/>
    <property type="match status" value="1"/>
</dbReference>
<feature type="chain" id="PRO_5037517836" evidence="3">
    <location>
        <begin position="31"/>
        <end position="384"/>
    </location>
</feature>
<evidence type="ECO:0000313" key="5">
    <source>
        <dbReference type="EMBL" id="GGZ71765.1"/>
    </source>
</evidence>